<dbReference type="InterPro" id="IPR058548">
    <property type="entry name" value="MlaB-like_STAS"/>
</dbReference>
<evidence type="ECO:0000313" key="2">
    <source>
        <dbReference type="EMBL" id="MBA1275329.1"/>
    </source>
</evidence>
<evidence type="ECO:0000259" key="1">
    <source>
        <dbReference type="PROSITE" id="PS50801"/>
    </source>
</evidence>
<dbReference type="Gene3D" id="3.30.750.24">
    <property type="entry name" value="STAS domain"/>
    <property type="match status" value="1"/>
</dbReference>
<dbReference type="PANTHER" id="PTHR35849">
    <property type="entry name" value="BLR2341 PROTEIN"/>
    <property type="match status" value="1"/>
</dbReference>
<organism evidence="2 3">
    <name type="scientific">Stutzerimonas azotifigens</name>
    <dbReference type="NCBI Taxonomy" id="291995"/>
    <lineage>
        <taxon>Bacteria</taxon>
        <taxon>Pseudomonadati</taxon>
        <taxon>Pseudomonadota</taxon>
        <taxon>Gammaproteobacteria</taxon>
        <taxon>Pseudomonadales</taxon>
        <taxon>Pseudomonadaceae</taxon>
        <taxon>Stutzerimonas</taxon>
    </lineage>
</organism>
<evidence type="ECO:0000313" key="3">
    <source>
        <dbReference type="Proteomes" id="UP000786387"/>
    </source>
</evidence>
<dbReference type="PROSITE" id="PS50801">
    <property type="entry name" value="STAS"/>
    <property type="match status" value="1"/>
</dbReference>
<dbReference type="EMBL" id="JAAMRF010000010">
    <property type="protein sequence ID" value="MBA1275329.1"/>
    <property type="molecule type" value="Genomic_DNA"/>
</dbReference>
<comment type="caution">
    <text evidence="2">The sequence shown here is derived from an EMBL/GenBank/DDBJ whole genome shotgun (WGS) entry which is preliminary data.</text>
</comment>
<dbReference type="SUPFAM" id="SSF52091">
    <property type="entry name" value="SpoIIaa-like"/>
    <property type="match status" value="1"/>
</dbReference>
<name>A0ABR5Z5A0_9GAMM</name>
<dbReference type="InterPro" id="IPR036513">
    <property type="entry name" value="STAS_dom_sf"/>
</dbReference>
<proteinExistence type="predicted"/>
<protein>
    <submittedName>
        <fullName evidence="2">STAS domain-containing protein</fullName>
    </submittedName>
</protein>
<dbReference type="RefSeq" id="WP_181072358.1">
    <property type="nucleotide sequence ID" value="NZ_JAAMRF010000010.1"/>
</dbReference>
<dbReference type="Pfam" id="PF13466">
    <property type="entry name" value="STAS_2"/>
    <property type="match status" value="1"/>
</dbReference>
<feature type="domain" description="STAS" evidence="1">
    <location>
        <begin position="1"/>
        <end position="105"/>
    </location>
</feature>
<reference evidence="2 3" key="1">
    <citation type="submission" date="2020-02" db="EMBL/GenBank/DDBJ databases">
        <title>Synteny-based analysis reveals conserved mechanism for high triclosan tolerance in Pseudomonas, as well as instances of horizontal transfer.</title>
        <authorList>
            <person name="Mcfarland A.G."/>
            <person name="Bertucci H.K."/>
            <person name="Litmann E."/>
            <person name="Shen J."/>
            <person name="Huttenhower C."/>
            <person name="Hartmann E.M."/>
        </authorList>
    </citation>
    <scope>NUCLEOTIDE SEQUENCE [LARGE SCALE GENOMIC DNA]</scope>
    <source>
        <strain evidence="2 3">115A1</strain>
    </source>
</reference>
<sequence>MSEVDMQPIAPLEGPLTIYTAADSKAALLQLIQPELAVEIDLRLVDEIDCAGLQLLILAKREARRLNGQIVLTNPSPAVAAALELSGLASELGCSSREPNIGEAS</sequence>
<accession>A0ABR5Z5A0</accession>
<gene>
    <name evidence="2" type="ORF">G7026_18430</name>
</gene>
<dbReference type="PANTHER" id="PTHR35849:SF2">
    <property type="entry name" value="BLR2341 PROTEIN"/>
    <property type="match status" value="1"/>
</dbReference>
<dbReference type="Proteomes" id="UP000786387">
    <property type="component" value="Unassembled WGS sequence"/>
</dbReference>
<dbReference type="InterPro" id="IPR052746">
    <property type="entry name" value="MlaB_ABC_Transporter"/>
</dbReference>
<dbReference type="CDD" id="cd07043">
    <property type="entry name" value="STAS_anti-anti-sigma_factors"/>
    <property type="match status" value="1"/>
</dbReference>
<keyword evidence="3" id="KW-1185">Reference proteome</keyword>
<dbReference type="InterPro" id="IPR002645">
    <property type="entry name" value="STAS_dom"/>
</dbReference>